<proteinExistence type="predicted"/>
<gene>
    <name evidence="1" type="ORF">I79_020390</name>
</gene>
<dbReference type="InParanoid" id="G3I9X9"/>
<evidence type="ECO:0000313" key="1">
    <source>
        <dbReference type="EMBL" id="EGW00173.1"/>
    </source>
</evidence>
<organism evidence="1 2">
    <name type="scientific">Cricetulus griseus</name>
    <name type="common">Chinese hamster</name>
    <name type="synonym">Cricetulus barabensis griseus</name>
    <dbReference type="NCBI Taxonomy" id="10029"/>
    <lineage>
        <taxon>Eukaryota</taxon>
        <taxon>Metazoa</taxon>
        <taxon>Chordata</taxon>
        <taxon>Craniata</taxon>
        <taxon>Vertebrata</taxon>
        <taxon>Euteleostomi</taxon>
        <taxon>Mammalia</taxon>
        <taxon>Eutheria</taxon>
        <taxon>Euarchontoglires</taxon>
        <taxon>Glires</taxon>
        <taxon>Rodentia</taxon>
        <taxon>Myomorpha</taxon>
        <taxon>Muroidea</taxon>
        <taxon>Cricetidae</taxon>
        <taxon>Cricetinae</taxon>
        <taxon>Cricetulus</taxon>
    </lineage>
</organism>
<name>G3I9X9_CRIGR</name>
<accession>G3I9X9</accession>
<protein>
    <submittedName>
        <fullName evidence="1">Uncharacterized protein</fullName>
    </submittedName>
</protein>
<evidence type="ECO:0000313" key="2">
    <source>
        <dbReference type="Proteomes" id="UP000001075"/>
    </source>
</evidence>
<dbReference type="Proteomes" id="UP000001075">
    <property type="component" value="Unassembled WGS sequence"/>
</dbReference>
<dbReference type="EMBL" id="JH001652">
    <property type="protein sequence ID" value="EGW00173.1"/>
    <property type="molecule type" value="Genomic_DNA"/>
</dbReference>
<dbReference type="AlphaFoldDB" id="G3I9X9"/>
<sequence length="85" mass="9685">MTNAFAGDDSISPNPIRCILAHLHFCQKNNKKVPNLVQHPQIFRDQIPGQDDREYSMLHVPSPDPHTCYPDALWGSIHAYIIHVL</sequence>
<reference evidence="2" key="1">
    <citation type="journal article" date="2011" name="Nat. Biotechnol.">
        <title>The genomic sequence of the Chinese hamster ovary (CHO)-K1 cell line.</title>
        <authorList>
            <person name="Xu X."/>
            <person name="Nagarajan H."/>
            <person name="Lewis N.E."/>
            <person name="Pan S."/>
            <person name="Cai Z."/>
            <person name="Liu X."/>
            <person name="Chen W."/>
            <person name="Xie M."/>
            <person name="Wang W."/>
            <person name="Hammond S."/>
            <person name="Andersen M.R."/>
            <person name="Neff N."/>
            <person name="Passarelli B."/>
            <person name="Koh W."/>
            <person name="Fan H.C."/>
            <person name="Wang J."/>
            <person name="Gui Y."/>
            <person name="Lee K.H."/>
            <person name="Betenbaugh M.J."/>
            <person name="Quake S.R."/>
            <person name="Famili I."/>
            <person name="Palsson B.O."/>
            <person name="Wang J."/>
        </authorList>
    </citation>
    <scope>NUCLEOTIDE SEQUENCE [LARGE SCALE GENOMIC DNA]</scope>
    <source>
        <strain evidence="2">CHO K1 cell line</strain>
    </source>
</reference>